<accession>A0A084TKM8</accession>
<dbReference type="Proteomes" id="UP000028521">
    <property type="component" value="Unassembled WGS sequence"/>
</dbReference>
<dbReference type="EMBL" id="JPFK01000005">
    <property type="protein sequence ID" value="KFB01264.1"/>
    <property type="molecule type" value="Genomic_DNA"/>
</dbReference>
<dbReference type="SMART" id="SM00850">
    <property type="entry name" value="LytTR"/>
    <property type="match status" value="1"/>
</dbReference>
<evidence type="ECO:0000259" key="2">
    <source>
        <dbReference type="PROSITE" id="PS50930"/>
    </source>
</evidence>
<dbReference type="OrthoDB" id="1118393at2"/>
<feature type="transmembrane region" description="Helical" evidence="1">
    <location>
        <begin position="135"/>
        <end position="155"/>
    </location>
</feature>
<sequence length="297" mass="34755">MQIRQHLKQSFNYLDAPKSRWLYIVSTIVFAQLFLLIFQPYGLAAEIESPDNPLLHKFLFFFSIALSTFIALSLSQFYFRKVFDIQGISVKKYVVWLLFEALILLLVNFGMSFIVPDLGNDFEKELNLWFQLKMYPKLLMILIFPFLGSVIYVAIKRLQTEVKDLDEQRLTFKHKYHNTQQQDTLNLLDENKQLELALPVNQLLYIESSNQYVVVHFIKSNTLKKHIVRNRLKHVLAQTNGMPIKQSHRSFAVNLIHVKRLVRKNGKTFLALNTSPDDVNIPVSKSFLEKIKQALNH</sequence>
<reference evidence="3 4" key="1">
    <citation type="journal article" date="2014" name="Genome Announc.">
        <title>Draft Genome Sequence of the Algicidal Bacterium Mangrovimonas yunxiaonensis Strain LY01.</title>
        <authorList>
            <person name="Li Y."/>
            <person name="Zhu H."/>
            <person name="Li C."/>
            <person name="Zhang H."/>
            <person name="Chen Z."/>
            <person name="Zheng W."/>
            <person name="Xu H."/>
            <person name="Zheng T."/>
        </authorList>
    </citation>
    <scope>NUCLEOTIDE SEQUENCE [LARGE SCALE GENOMIC DNA]</scope>
    <source>
        <strain evidence="3 4">LY01</strain>
    </source>
</reference>
<evidence type="ECO:0000313" key="4">
    <source>
        <dbReference type="Proteomes" id="UP000028521"/>
    </source>
</evidence>
<feature type="domain" description="HTH LytTR-type" evidence="2">
    <location>
        <begin position="248"/>
        <end position="297"/>
    </location>
</feature>
<keyword evidence="4" id="KW-1185">Reference proteome</keyword>
<comment type="caution">
    <text evidence="3">The sequence shown here is derived from an EMBL/GenBank/DDBJ whole genome shotgun (WGS) entry which is preliminary data.</text>
</comment>
<protein>
    <recommendedName>
        <fullName evidence="2">HTH LytTR-type domain-containing protein</fullName>
    </recommendedName>
</protein>
<dbReference type="eggNOG" id="COG3279">
    <property type="taxonomic scope" value="Bacteria"/>
</dbReference>
<dbReference type="AlphaFoldDB" id="A0A084TKM8"/>
<gene>
    <name evidence="3" type="ORF">IA57_05380</name>
</gene>
<feature type="transmembrane region" description="Helical" evidence="1">
    <location>
        <begin position="93"/>
        <end position="115"/>
    </location>
</feature>
<organism evidence="3 4">
    <name type="scientific">Mangrovimonas yunxiaonensis</name>
    <dbReference type="NCBI Taxonomy" id="1197477"/>
    <lineage>
        <taxon>Bacteria</taxon>
        <taxon>Pseudomonadati</taxon>
        <taxon>Bacteroidota</taxon>
        <taxon>Flavobacteriia</taxon>
        <taxon>Flavobacteriales</taxon>
        <taxon>Flavobacteriaceae</taxon>
        <taxon>Mangrovimonas</taxon>
    </lineage>
</organism>
<dbReference type="RefSeq" id="WP_036120203.1">
    <property type="nucleotide sequence ID" value="NZ_BMET01000001.1"/>
</dbReference>
<dbReference type="InterPro" id="IPR007492">
    <property type="entry name" value="LytTR_DNA-bd_dom"/>
</dbReference>
<keyword evidence="1" id="KW-0472">Membrane</keyword>
<feature type="transmembrane region" description="Helical" evidence="1">
    <location>
        <begin position="54"/>
        <end position="72"/>
    </location>
</feature>
<dbReference type="Pfam" id="PF04397">
    <property type="entry name" value="LytTR"/>
    <property type="match status" value="1"/>
</dbReference>
<dbReference type="GO" id="GO:0003677">
    <property type="term" value="F:DNA binding"/>
    <property type="evidence" value="ECO:0007669"/>
    <property type="project" value="InterPro"/>
</dbReference>
<keyword evidence="1" id="KW-0812">Transmembrane</keyword>
<evidence type="ECO:0000256" key="1">
    <source>
        <dbReference type="SAM" id="Phobius"/>
    </source>
</evidence>
<keyword evidence="1" id="KW-1133">Transmembrane helix</keyword>
<dbReference type="PROSITE" id="PS50930">
    <property type="entry name" value="HTH_LYTTR"/>
    <property type="match status" value="1"/>
</dbReference>
<proteinExistence type="predicted"/>
<name>A0A084TKM8_9FLAO</name>
<dbReference type="Gene3D" id="2.40.50.1020">
    <property type="entry name" value="LytTr DNA-binding domain"/>
    <property type="match status" value="1"/>
</dbReference>
<feature type="transmembrane region" description="Helical" evidence="1">
    <location>
        <begin position="21"/>
        <end position="42"/>
    </location>
</feature>
<dbReference type="STRING" id="1197477.IA57_05380"/>
<evidence type="ECO:0000313" key="3">
    <source>
        <dbReference type="EMBL" id="KFB01264.1"/>
    </source>
</evidence>
<reference evidence="4" key="2">
    <citation type="submission" date="2014-07" db="EMBL/GenBank/DDBJ databases">
        <title>Genome sequence of Mangrovimonas yunxiaonensis.</title>
        <authorList>
            <person name="Li Y."/>
            <person name="Zheng T."/>
        </authorList>
    </citation>
    <scope>NUCLEOTIDE SEQUENCE [LARGE SCALE GENOMIC DNA]</scope>
    <source>
        <strain evidence="4">LY01</strain>
    </source>
</reference>